<keyword evidence="2" id="KW-1185">Reference proteome</keyword>
<reference evidence="1 2" key="1">
    <citation type="submission" date="2018-11" db="EMBL/GenBank/DDBJ databases">
        <authorList>
            <consortium name="Pathogen Informatics"/>
        </authorList>
    </citation>
    <scope>NUCLEOTIDE SEQUENCE [LARGE SCALE GENOMIC DNA]</scope>
</reference>
<accession>A0A3P7PFB1</accession>
<dbReference type="AlphaFoldDB" id="A0A3P7PFB1"/>
<gene>
    <name evidence="1" type="ORF">DILT_LOCUS12577</name>
</gene>
<sequence>MDKVKIQGSRRQDEKKEIGLFFGASTSALIPFEYTVEGDISLHLNMTPLSANGEICLLSFLPRKENRRSFLKLRLTNAHLEFAYFTGPTFAKMKYIITREKVSLGEPMAVHCVLKADESLQVTTEDAGRKEFGQDYLGKMISDSEYNQLYEARYDGLVVGCPSIRGDQHPSCGFSGCLTGIGVELTTAESLQQKYVDLLSSGRARNMRWIR</sequence>
<feature type="non-terminal residue" evidence="1">
    <location>
        <position position="211"/>
    </location>
</feature>
<organism evidence="1 2">
    <name type="scientific">Dibothriocephalus latus</name>
    <name type="common">Fish tapeworm</name>
    <name type="synonym">Diphyllobothrium latum</name>
    <dbReference type="NCBI Taxonomy" id="60516"/>
    <lineage>
        <taxon>Eukaryota</taxon>
        <taxon>Metazoa</taxon>
        <taxon>Spiralia</taxon>
        <taxon>Lophotrochozoa</taxon>
        <taxon>Platyhelminthes</taxon>
        <taxon>Cestoda</taxon>
        <taxon>Eucestoda</taxon>
        <taxon>Diphyllobothriidea</taxon>
        <taxon>Diphyllobothriidae</taxon>
        <taxon>Dibothriocephalus</taxon>
    </lineage>
</organism>
<proteinExistence type="predicted"/>
<evidence type="ECO:0000313" key="1">
    <source>
        <dbReference type="EMBL" id="VDN16746.1"/>
    </source>
</evidence>
<dbReference type="Proteomes" id="UP000281553">
    <property type="component" value="Unassembled WGS sequence"/>
</dbReference>
<protein>
    <recommendedName>
        <fullName evidence="3">Laminin G domain-containing protein</fullName>
    </recommendedName>
</protein>
<evidence type="ECO:0008006" key="3">
    <source>
        <dbReference type="Google" id="ProtNLM"/>
    </source>
</evidence>
<evidence type="ECO:0000313" key="2">
    <source>
        <dbReference type="Proteomes" id="UP000281553"/>
    </source>
</evidence>
<name>A0A3P7PFB1_DIBLA</name>
<dbReference type="OrthoDB" id="88467at2759"/>
<dbReference type="EMBL" id="UYRU01066952">
    <property type="protein sequence ID" value="VDN16746.1"/>
    <property type="molecule type" value="Genomic_DNA"/>
</dbReference>